<evidence type="ECO:0000313" key="4">
    <source>
        <dbReference type="Proteomes" id="UP000316416"/>
    </source>
</evidence>
<evidence type="ECO:0000259" key="2">
    <source>
        <dbReference type="Pfam" id="PF04509"/>
    </source>
</evidence>
<dbReference type="EMBL" id="CP045503">
    <property type="protein sequence ID" value="QPG56613.1"/>
    <property type="molecule type" value="Genomic_DNA"/>
</dbReference>
<dbReference type="RefSeq" id="WP_142871993.1">
    <property type="nucleotide sequence ID" value="NZ_CP045503.2"/>
</dbReference>
<keyword evidence="4" id="KW-1185">Reference proteome</keyword>
<organism evidence="3 4">
    <name type="scientific">Shewanella eurypsychrophilus</name>
    <dbReference type="NCBI Taxonomy" id="2593656"/>
    <lineage>
        <taxon>Bacteria</taxon>
        <taxon>Pseudomonadati</taxon>
        <taxon>Pseudomonadota</taxon>
        <taxon>Gammaproteobacteria</taxon>
        <taxon>Alteromonadales</taxon>
        <taxon>Shewanellaceae</taxon>
        <taxon>Shewanella</taxon>
    </lineage>
</organism>
<gene>
    <name evidence="3" type="ORF">FM038_003610</name>
</gene>
<evidence type="ECO:0000256" key="1">
    <source>
        <dbReference type="ARBA" id="ARBA00022500"/>
    </source>
</evidence>
<evidence type="ECO:0000313" key="3">
    <source>
        <dbReference type="EMBL" id="QPG56613.1"/>
    </source>
</evidence>
<dbReference type="PANTHER" id="PTHR43484">
    <property type="match status" value="1"/>
</dbReference>
<reference evidence="3" key="1">
    <citation type="submission" date="2021-07" db="EMBL/GenBank/DDBJ databases">
        <title>Shewanella sp. YLB-07 whole genome sequence.</title>
        <authorList>
            <person name="Yu L."/>
        </authorList>
    </citation>
    <scope>NUCLEOTIDE SEQUENCE</scope>
    <source>
        <strain evidence="3">YLB-08</strain>
    </source>
</reference>
<dbReference type="InterPro" id="IPR028976">
    <property type="entry name" value="CheC-like_sf"/>
</dbReference>
<dbReference type="PANTHER" id="PTHR43484:SF1">
    <property type="entry name" value="FLAGELLAR MOTOR SWITCH PROTEIN FLIN"/>
    <property type="match status" value="1"/>
</dbReference>
<name>A0ABX6V2U5_9GAMM</name>
<dbReference type="Proteomes" id="UP000316416">
    <property type="component" value="Chromosome"/>
</dbReference>
<proteinExistence type="predicted"/>
<dbReference type="CDD" id="cd17910">
    <property type="entry name" value="CheC_ClassII"/>
    <property type="match status" value="1"/>
</dbReference>
<dbReference type="Gene3D" id="3.40.1550.10">
    <property type="entry name" value="CheC-like"/>
    <property type="match status" value="1"/>
</dbReference>
<feature type="domain" description="CheC-like protein" evidence="2">
    <location>
        <begin position="11"/>
        <end position="47"/>
    </location>
</feature>
<keyword evidence="1" id="KW-0145">Chemotaxis</keyword>
<dbReference type="InterPro" id="IPR051469">
    <property type="entry name" value="FliN/MopA/SpaO"/>
</dbReference>
<dbReference type="InterPro" id="IPR007597">
    <property type="entry name" value="CheC"/>
</dbReference>
<protein>
    <submittedName>
        <fullName evidence="3">Chemotaxis protein CheC</fullName>
    </submittedName>
</protein>
<dbReference type="Pfam" id="PF04509">
    <property type="entry name" value="CheC"/>
    <property type="match status" value="1"/>
</dbReference>
<dbReference type="SUPFAM" id="SSF103039">
    <property type="entry name" value="CheC-like"/>
    <property type="match status" value="1"/>
</dbReference>
<sequence>MSSVPVSLTEMQQDALAELFNLGIGHAASLLSEMIQDKVELTTPKAEIVPLAKASKLLFEANEKEISAVEQSFEGGIDGVAMLVFPQSDSLELVRQILKTNLPAEELSELESDALIEVGNIILNSCFGCISDALQTPFQSSLPTHIQGSAEELFGEVSKISCSDYVLMLYMQFDLPNHQVTGCVNFFMSLSSLVIFIKSVDDYLKRMMNL</sequence>
<accession>A0ABX6V2U5</accession>